<dbReference type="FunFam" id="1.10.10.10:FF:000001">
    <property type="entry name" value="LysR family transcriptional regulator"/>
    <property type="match status" value="1"/>
</dbReference>
<evidence type="ECO:0000313" key="7">
    <source>
        <dbReference type="Proteomes" id="UP000243359"/>
    </source>
</evidence>
<dbReference type="Gene3D" id="3.40.190.10">
    <property type="entry name" value="Periplasmic binding protein-like II"/>
    <property type="match status" value="2"/>
</dbReference>
<dbReference type="AlphaFoldDB" id="A0A1H1PIP2"/>
<dbReference type="PRINTS" id="PR00039">
    <property type="entry name" value="HTHLYSR"/>
</dbReference>
<dbReference type="STRING" id="1392877.SAMN05216221_1096"/>
<sequence length="302" mass="32978">MDLRHLRYFIAVAEEQNIGRAAARLHISQPPLTRQIQQLEEELGVLLFTRTPRGMELTPAGEMLLDEARNIRALVEQATERTQRAGQGKLGRLDVGIFGSAILDIIPRLLERFRGAYPDVRVVLHSMNKHEQIEALRQRRIDAGFNRMLAPLPDIASELVTTESLLLAVSADHPLASEGVVPFQALAEHPLILFPSGSRPSFMDMVLGFCQQAGFVPQIAQEVGDTVTAVALVARGFGACLVSQSTAVLALPGVVYRPLSGLPDNARIDLSCIYRAEDHSPILAAFLAVVRDFHDRPASAGA</sequence>
<dbReference type="GO" id="GO:0003700">
    <property type="term" value="F:DNA-binding transcription factor activity"/>
    <property type="evidence" value="ECO:0007669"/>
    <property type="project" value="InterPro"/>
</dbReference>
<reference evidence="7" key="1">
    <citation type="submission" date="2016-10" db="EMBL/GenBank/DDBJ databases">
        <authorList>
            <person name="Varghese N."/>
            <person name="Submissions S."/>
        </authorList>
    </citation>
    <scope>NUCLEOTIDE SEQUENCE [LARGE SCALE GENOMIC DNA]</scope>
    <source>
        <strain evidence="7">KCTC 32247</strain>
    </source>
</reference>
<evidence type="ECO:0000256" key="1">
    <source>
        <dbReference type="ARBA" id="ARBA00009437"/>
    </source>
</evidence>
<dbReference type="Pfam" id="PF03466">
    <property type="entry name" value="LysR_substrate"/>
    <property type="match status" value="1"/>
</dbReference>
<keyword evidence="4" id="KW-0804">Transcription</keyword>
<comment type="similarity">
    <text evidence="1">Belongs to the LysR transcriptional regulatory family.</text>
</comment>
<gene>
    <name evidence="6" type="ORF">SAMN05216221_1096</name>
</gene>
<keyword evidence="7" id="KW-1185">Reference proteome</keyword>
<evidence type="ECO:0000259" key="5">
    <source>
        <dbReference type="PROSITE" id="PS50931"/>
    </source>
</evidence>
<accession>A0A1H1PIP2</accession>
<dbReference type="InterPro" id="IPR036390">
    <property type="entry name" value="WH_DNA-bd_sf"/>
</dbReference>
<dbReference type="RefSeq" id="WP_090347977.1">
    <property type="nucleotide sequence ID" value="NZ_LT629751.1"/>
</dbReference>
<dbReference type="EMBL" id="LT629751">
    <property type="protein sequence ID" value="SDS11116.1"/>
    <property type="molecule type" value="Genomic_DNA"/>
</dbReference>
<dbReference type="SUPFAM" id="SSF46785">
    <property type="entry name" value="Winged helix' DNA-binding domain"/>
    <property type="match status" value="1"/>
</dbReference>
<dbReference type="PANTHER" id="PTHR30346:SF0">
    <property type="entry name" value="HCA OPERON TRANSCRIPTIONAL ACTIVATOR HCAR"/>
    <property type="match status" value="1"/>
</dbReference>
<evidence type="ECO:0000256" key="3">
    <source>
        <dbReference type="ARBA" id="ARBA00023125"/>
    </source>
</evidence>
<dbReference type="PANTHER" id="PTHR30346">
    <property type="entry name" value="TRANSCRIPTIONAL DUAL REGULATOR HCAR-RELATED"/>
    <property type="match status" value="1"/>
</dbReference>
<keyword evidence="3" id="KW-0238">DNA-binding</keyword>
<dbReference type="Pfam" id="PF00126">
    <property type="entry name" value="HTH_1"/>
    <property type="match status" value="1"/>
</dbReference>
<dbReference type="GO" id="GO:0003677">
    <property type="term" value="F:DNA binding"/>
    <property type="evidence" value="ECO:0007669"/>
    <property type="project" value="UniProtKB-KW"/>
</dbReference>
<organism evidence="6 7">
    <name type="scientific">Pseudomonas oryzae</name>
    <dbReference type="NCBI Taxonomy" id="1392877"/>
    <lineage>
        <taxon>Bacteria</taxon>
        <taxon>Pseudomonadati</taxon>
        <taxon>Pseudomonadota</taxon>
        <taxon>Gammaproteobacteria</taxon>
        <taxon>Pseudomonadales</taxon>
        <taxon>Pseudomonadaceae</taxon>
        <taxon>Pseudomonas</taxon>
    </lineage>
</organism>
<proteinExistence type="inferred from homology"/>
<feature type="domain" description="HTH lysR-type" evidence="5">
    <location>
        <begin position="1"/>
        <end position="58"/>
    </location>
</feature>
<evidence type="ECO:0000256" key="4">
    <source>
        <dbReference type="ARBA" id="ARBA00023163"/>
    </source>
</evidence>
<dbReference type="SUPFAM" id="SSF53850">
    <property type="entry name" value="Periplasmic binding protein-like II"/>
    <property type="match status" value="1"/>
</dbReference>
<keyword evidence="2" id="KW-0805">Transcription regulation</keyword>
<dbReference type="PROSITE" id="PS50931">
    <property type="entry name" value="HTH_LYSR"/>
    <property type="match status" value="1"/>
</dbReference>
<name>A0A1H1PIP2_9PSED</name>
<dbReference type="InterPro" id="IPR000847">
    <property type="entry name" value="LysR_HTH_N"/>
</dbReference>
<dbReference type="CDD" id="cd08446">
    <property type="entry name" value="PBP2_Chlorocatechol"/>
    <property type="match status" value="1"/>
</dbReference>
<dbReference type="OrthoDB" id="5289754at2"/>
<dbReference type="InterPro" id="IPR036388">
    <property type="entry name" value="WH-like_DNA-bd_sf"/>
</dbReference>
<evidence type="ECO:0000256" key="2">
    <source>
        <dbReference type="ARBA" id="ARBA00023015"/>
    </source>
</evidence>
<dbReference type="Gene3D" id="1.10.10.10">
    <property type="entry name" value="Winged helix-like DNA-binding domain superfamily/Winged helix DNA-binding domain"/>
    <property type="match status" value="1"/>
</dbReference>
<evidence type="ECO:0000313" key="6">
    <source>
        <dbReference type="EMBL" id="SDS11116.1"/>
    </source>
</evidence>
<protein>
    <submittedName>
        <fullName evidence="6">Transcriptional regulator, LysR family</fullName>
    </submittedName>
</protein>
<dbReference type="InterPro" id="IPR005119">
    <property type="entry name" value="LysR_subst-bd"/>
</dbReference>
<dbReference type="Proteomes" id="UP000243359">
    <property type="component" value="Chromosome I"/>
</dbReference>
<dbReference type="GO" id="GO:0032993">
    <property type="term" value="C:protein-DNA complex"/>
    <property type="evidence" value="ECO:0007669"/>
    <property type="project" value="TreeGrafter"/>
</dbReference>